<comment type="similarity">
    <text evidence="4">Belongs to the cytochrome P450 family.</text>
</comment>
<evidence type="ECO:0000256" key="7">
    <source>
        <dbReference type="ARBA" id="ARBA00022723"/>
    </source>
</evidence>
<feature type="non-terminal residue" evidence="14">
    <location>
        <position position="486"/>
    </location>
</feature>
<evidence type="ECO:0000256" key="2">
    <source>
        <dbReference type="ARBA" id="ARBA00004370"/>
    </source>
</evidence>
<evidence type="ECO:0000256" key="1">
    <source>
        <dbReference type="ARBA" id="ARBA00001971"/>
    </source>
</evidence>
<dbReference type="GO" id="GO:0004497">
    <property type="term" value="F:monooxygenase activity"/>
    <property type="evidence" value="ECO:0007669"/>
    <property type="project" value="UniProtKB-KW"/>
</dbReference>
<sequence>SIPSQPRSEASWWLGHEYLVAKNEVGVEFGRWTQLLGPVFRIKSALWQADAVVISDSLAVKHIFDQVYTYSARILKSPAFQPIVVKFVGRGVVWAEGDEHKFQRRMVSPAFSTSAVKKMAPCVMTCVDRLIARLQNDCKSRGVFNMCDYIPAVTLDVIGRVGFGYDFGPDSPEGGAILGAWQTDVTRCASFAGFLAPLIIGIAPWVANLPIEALQDGIAKKLIHKVGRKMLQEPPNIDGTDMFSILVRESWEGKRKPNVVELLSSNVLMLSSMAGFETTSSTIHLILYDLAQHPEVQTKLREEILAADSSEIDAIEALPYLDAVTREGLRLHPSVRDTHRVAAHDDVIPLKSPITLNSGEIITSLPVKAGDSFIIPFMVPNTDPNVWGPDAARFIPERWLKGGSIPDSEDLPHGPWGNVSNFADGPRHCIGWRLAVQEIKLIIAALVRHFELGDTGAKVEKYIAPAVQPFVDGKAASLPLELIPIQ</sequence>
<dbReference type="GO" id="GO:0016020">
    <property type="term" value="C:membrane"/>
    <property type="evidence" value="ECO:0007669"/>
    <property type="project" value="UniProtKB-SubCell"/>
</dbReference>
<dbReference type="InterPro" id="IPR002401">
    <property type="entry name" value="Cyt_P450_E_grp-I"/>
</dbReference>
<evidence type="ECO:0000256" key="13">
    <source>
        <dbReference type="PIRSR" id="PIRSR602401-1"/>
    </source>
</evidence>
<evidence type="ECO:0000256" key="11">
    <source>
        <dbReference type="ARBA" id="ARBA00023033"/>
    </source>
</evidence>
<dbReference type="PRINTS" id="PR00463">
    <property type="entry name" value="EP450I"/>
</dbReference>
<keyword evidence="12" id="KW-0472">Membrane</keyword>
<keyword evidence="5 13" id="KW-0349">Heme</keyword>
<keyword evidence="6" id="KW-0812">Transmembrane</keyword>
<accession>A0AAD6ZJA8</accession>
<keyword evidence="10 13" id="KW-0408">Iron</keyword>
<keyword evidence="15" id="KW-1185">Reference proteome</keyword>
<comment type="cofactor">
    <cofactor evidence="1 13">
        <name>heme</name>
        <dbReference type="ChEBI" id="CHEBI:30413"/>
    </cofactor>
</comment>
<evidence type="ECO:0000313" key="14">
    <source>
        <dbReference type="EMBL" id="KAJ7325785.1"/>
    </source>
</evidence>
<reference evidence="14" key="1">
    <citation type="submission" date="2023-03" db="EMBL/GenBank/DDBJ databases">
        <title>Massive genome expansion in bonnet fungi (Mycena s.s.) driven by repeated elements and novel gene families across ecological guilds.</title>
        <authorList>
            <consortium name="Lawrence Berkeley National Laboratory"/>
            <person name="Harder C.B."/>
            <person name="Miyauchi S."/>
            <person name="Viragh M."/>
            <person name="Kuo A."/>
            <person name="Thoen E."/>
            <person name="Andreopoulos B."/>
            <person name="Lu D."/>
            <person name="Skrede I."/>
            <person name="Drula E."/>
            <person name="Henrissat B."/>
            <person name="Morin E."/>
            <person name="Kohler A."/>
            <person name="Barry K."/>
            <person name="LaButti K."/>
            <person name="Morin E."/>
            <person name="Salamov A."/>
            <person name="Lipzen A."/>
            <person name="Mereny Z."/>
            <person name="Hegedus B."/>
            <person name="Baldrian P."/>
            <person name="Stursova M."/>
            <person name="Weitz H."/>
            <person name="Taylor A."/>
            <person name="Grigoriev I.V."/>
            <person name="Nagy L.G."/>
            <person name="Martin F."/>
            <person name="Kauserud H."/>
        </authorList>
    </citation>
    <scope>NUCLEOTIDE SEQUENCE</scope>
    <source>
        <strain evidence="14">CBHHK002</strain>
    </source>
</reference>
<dbReference type="AlphaFoldDB" id="A0AAD6ZJA8"/>
<evidence type="ECO:0000256" key="5">
    <source>
        <dbReference type="ARBA" id="ARBA00022617"/>
    </source>
</evidence>
<evidence type="ECO:0000256" key="9">
    <source>
        <dbReference type="ARBA" id="ARBA00023002"/>
    </source>
</evidence>
<dbReference type="EMBL" id="JARIHO010000043">
    <property type="protein sequence ID" value="KAJ7325785.1"/>
    <property type="molecule type" value="Genomic_DNA"/>
</dbReference>
<keyword evidence="11" id="KW-0503">Monooxygenase</keyword>
<keyword evidence="7 13" id="KW-0479">Metal-binding</keyword>
<evidence type="ECO:0000256" key="3">
    <source>
        <dbReference type="ARBA" id="ARBA00004721"/>
    </source>
</evidence>
<keyword evidence="8" id="KW-1133">Transmembrane helix</keyword>
<comment type="caution">
    <text evidence="14">The sequence shown here is derived from an EMBL/GenBank/DDBJ whole genome shotgun (WGS) entry which is preliminary data.</text>
</comment>
<dbReference type="Gene3D" id="1.10.630.10">
    <property type="entry name" value="Cytochrome P450"/>
    <property type="match status" value="1"/>
</dbReference>
<comment type="pathway">
    <text evidence="3">Secondary metabolite biosynthesis; terpenoid biosynthesis.</text>
</comment>
<dbReference type="GO" id="GO:0016705">
    <property type="term" value="F:oxidoreductase activity, acting on paired donors, with incorporation or reduction of molecular oxygen"/>
    <property type="evidence" value="ECO:0007669"/>
    <property type="project" value="InterPro"/>
</dbReference>
<dbReference type="Proteomes" id="UP001218218">
    <property type="component" value="Unassembled WGS sequence"/>
</dbReference>
<protein>
    <submittedName>
        <fullName evidence="14">Cytochrome P450</fullName>
    </submittedName>
</protein>
<dbReference type="InterPro" id="IPR050121">
    <property type="entry name" value="Cytochrome_P450_monoxygenase"/>
</dbReference>
<dbReference type="InterPro" id="IPR001128">
    <property type="entry name" value="Cyt_P450"/>
</dbReference>
<dbReference type="PRINTS" id="PR00385">
    <property type="entry name" value="P450"/>
</dbReference>
<dbReference type="GO" id="GO:0020037">
    <property type="term" value="F:heme binding"/>
    <property type="evidence" value="ECO:0007669"/>
    <property type="project" value="InterPro"/>
</dbReference>
<evidence type="ECO:0000256" key="4">
    <source>
        <dbReference type="ARBA" id="ARBA00010617"/>
    </source>
</evidence>
<dbReference type="Pfam" id="PF00067">
    <property type="entry name" value="p450"/>
    <property type="match status" value="1"/>
</dbReference>
<dbReference type="PANTHER" id="PTHR24305">
    <property type="entry name" value="CYTOCHROME P450"/>
    <property type="match status" value="1"/>
</dbReference>
<dbReference type="SUPFAM" id="SSF48264">
    <property type="entry name" value="Cytochrome P450"/>
    <property type="match status" value="1"/>
</dbReference>
<evidence type="ECO:0000256" key="6">
    <source>
        <dbReference type="ARBA" id="ARBA00022692"/>
    </source>
</evidence>
<feature type="binding site" description="axial binding residue" evidence="13">
    <location>
        <position position="429"/>
    </location>
    <ligand>
        <name>heme</name>
        <dbReference type="ChEBI" id="CHEBI:30413"/>
    </ligand>
    <ligandPart>
        <name>Fe</name>
        <dbReference type="ChEBI" id="CHEBI:18248"/>
    </ligandPart>
</feature>
<keyword evidence="9" id="KW-0560">Oxidoreductase</keyword>
<dbReference type="GO" id="GO:0005506">
    <property type="term" value="F:iron ion binding"/>
    <property type="evidence" value="ECO:0007669"/>
    <property type="project" value="InterPro"/>
</dbReference>
<dbReference type="InterPro" id="IPR036396">
    <property type="entry name" value="Cyt_P450_sf"/>
</dbReference>
<gene>
    <name evidence="14" type="ORF">DFH08DRAFT_1027736</name>
</gene>
<name>A0AAD6ZJA8_9AGAR</name>
<evidence type="ECO:0000256" key="8">
    <source>
        <dbReference type="ARBA" id="ARBA00022989"/>
    </source>
</evidence>
<proteinExistence type="inferred from homology"/>
<evidence type="ECO:0000256" key="12">
    <source>
        <dbReference type="ARBA" id="ARBA00023136"/>
    </source>
</evidence>
<feature type="non-terminal residue" evidence="14">
    <location>
        <position position="1"/>
    </location>
</feature>
<comment type="subcellular location">
    <subcellularLocation>
        <location evidence="2">Membrane</location>
    </subcellularLocation>
</comment>
<evidence type="ECO:0000256" key="10">
    <source>
        <dbReference type="ARBA" id="ARBA00023004"/>
    </source>
</evidence>
<organism evidence="14 15">
    <name type="scientific">Mycena albidolilacea</name>
    <dbReference type="NCBI Taxonomy" id="1033008"/>
    <lineage>
        <taxon>Eukaryota</taxon>
        <taxon>Fungi</taxon>
        <taxon>Dikarya</taxon>
        <taxon>Basidiomycota</taxon>
        <taxon>Agaricomycotina</taxon>
        <taxon>Agaricomycetes</taxon>
        <taxon>Agaricomycetidae</taxon>
        <taxon>Agaricales</taxon>
        <taxon>Marasmiineae</taxon>
        <taxon>Mycenaceae</taxon>
        <taxon>Mycena</taxon>
    </lineage>
</organism>
<evidence type="ECO:0000313" key="15">
    <source>
        <dbReference type="Proteomes" id="UP001218218"/>
    </source>
</evidence>
<dbReference type="PANTHER" id="PTHR24305:SF166">
    <property type="entry name" value="CYTOCHROME P450 12A4, MITOCHONDRIAL-RELATED"/>
    <property type="match status" value="1"/>
</dbReference>